<evidence type="ECO:0000313" key="4">
    <source>
        <dbReference type="Proteomes" id="UP001281761"/>
    </source>
</evidence>
<feature type="compositionally biased region" description="Basic and acidic residues" evidence="2">
    <location>
        <begin position="207"/>
        <end position="216"/>
    </location>
</feature>
<organism evidence="3 4">
    <name type="scientific">Blattamonas nauphoetae</name>
    <dbReference type="NCBI Taxonomy" id="2049346"/>
    <lineage>
        <taxon>Eukaryota</taxon>
        <taxon>Metamonada</taxon>
        <taxon>Preaxostyla</taxon>
        <taxon>Oxymonadida</taxon>
        <taxon>Blattamonas</taxon>
    </lineage>
</organism>
<comment type="caution">
    <text evidence="3">The sequence shown here is derived from an EMBL/GenBank/DDBJ whole genome shotgun (WGS) entry which is preliminary data.</text>
</comment>
<feature type="coiled-coil region" evidence="1">
    <location>
        <begin position="383"/>
        <end position="449"/>
    </location>
</feature>
<dbReference type="EMBL" id="JARBJD010000149">
    <property type="protein sequence ID" value="KAK2949794.1"/>
    <property type="molecule type" value="Genomic_DNA"/>
</dbReference>
<accession>A0ABQ9XG19</accession>
<dbReference type="Gene3D" id="1.20.5.1160">
    <property type="entry name" value="Vasodilator-stimulated phosphoprotein"/>
    <property type="match status" value="1"/>
</dbReference>
<reference evidence="3 4" key="1">
    <citation type="journal article" date="2022" name="bioRxiv">
        <title>Genomics of Preaxostyla Flagellates Illuminates Evolutionary Transitions and the Path Towards Mitochondrial Loss.</title>
        <authorList>
            <person name="Novak L.V.F."/>
            <person name="Treitli S.C."/>
            <person name="Pyrih J."/>
            <person name="Halakuc P."/>
            <person name="Pipaliya S.V."/>
            <person name="Vacek V."/>
            <person name="Brzon O."/>
            <person name="Soukal P."/>
            <person name="Eme L."/>
            <person name="Dacks J.B."/>
            <person name="Karnkowska A."/>
            <person name="Elias M."/>
            <person name="Hampl V."/>
        </authorList>
    </citation>
    <scope>NUCLEOTIDE SEQUENCE [LARGE SCALE GENOMIC DNA]</scope>
    <source>
        <strain evidence="3">NAU3</strain>
        <tissue evidence="3">Gut</tissue>
    </source>
</reference>
<keyword evidence="1" id="KW-0175">Coiled coil</keyword>
<feature type="compositionally biased region" description="Basic and acidic residues" evidence="2">
    <location>
        <begin position="145"/>
        <end position="162"/>
    </location>
</feature>
<proteinExistence type="predicted"/>
<evidence type="ECO:0000313" key="3">
    <source>
        <dbReference type="EMBL" id="KAK2949794.1"/>
    </source>
</evidence>
<evidence type="ECO:0000256" key="1">
    <source>
        <dbReference type="SAM" id="Coils"/>
    </source>
</evidence>
<dbReference type="Proteomes" id="UP001281761">
    <property type="component" value="Unassembled WGS sequence"/>
</dbReference>
<feature type="coiled-coil region" evidence="1">
    <location>
        <begin position="295"/>
        <end position="322"/>
    </location>
</feature>
<evidence type="ECO:0000256" key="2">
    <source>
        <dbReference type="SAM" id="MobiDB-lite"/>
    </source>
</evidence>
<feature type="compositionally biased region" description="Polar residues" evidence="2">
    <location>
        <begin position="235"/>
        <end position="245"/>
    </location>
</feature>
<name>A0ABQ9XG19_9EUKA</name>
<feature type="compositionally biased region" description="Polar residues" evidence="2">
    <location>
        <begin position="130"/>
        <end position="141"/>
    </location>
</feature>
<protein>
    <submittedName>
        <fullName evidence="3">Uncharacterized protein</fullName>
    </submittedName>
</protein>
<gene>
    <name evidence="3" type="ORF">BLNAU_15276</name>
</gene>
<sequence length="554" mass="63311">MHSQQELMENTRLPPLFSDDVMSYPLNPHVKALENRNKQEQHQGKVNDVQNPLVDFGRVVVAFSDQQKDFSPFLSRNEHSTVRLQAQRCTKQRADSLSTREVTLKPHIVWFPHCETDHRILMEQTGSQDPVHNWRFYSSSRQHTRKEGSDSEEAGERAEKQRNRQARPRPVEHDHRRLHARRASRQFLAFERLVRGETEAEQLTAGEKGKGKEPHADLTGLSQPTLSSDADAHVTTRQFTGAPTTSEEHRLSPNELDTDAEPQIGVDKQKDGCVDSSLKQEREHLVDPSTSSASNADLLRMIDSLKATLAETERQRSADKAKFEKELRTMGSVSAEEQSEPTRLKREIDRLTETMSDFQVLSASPPADKSTLEKNLVQTRKKMEMPRENNTRLEERLEETKRELTTERDTLKANLTATNQSLDESNQRIDTLSSEASSLLSQKTELERLLSKDWLTTTDTQTDWVGWSESAAKLASIEKFHLTIDPSHQPHSLDDIGDEIRSYVMLFTESDARKVKDAVFETMPLKRRILRTPPLHTAWPLHISSQHHVVSSSY</sequence>
<feature type="region of interest" description="Disordered" evidence="2">
    <location>
        <begin position="199"/>
        <end position="273"/>
    </location>
</feature>
<feature type="region of interest" description="Disordered" evidence="2">
    <location>
        <begin position="130"/>
        <end position="183"/>
    </location>
</feature>
<keyword evidence="4" id="KW-1185">Reference proteome</keyword>